<evidence type="ECO:0000256" key="1">
    <source>
        <dbReference type="SAM" id="MobiDB-lite"/>
    </source>
</evidence>
<organism evidence="4 5">
    <name type="scientific">Pseudoxanthomonas taiwanensis J19</name>
    <dbReference type="NCBI Taxonomy" id="935569"/>
    <lineage>
        <taxon>Bacteria</taxon>
        <taxon>Pseudomonadati</taxon>
        <taxon>Pseudomonadota</taxon>
        <taxon>Gammaproteobacteria</taxon>
        <taxon>Lysobacterales</taxon>
        <taxon>Lysobacteraceae</taxon>
        <taxon>Pseudoxanthomonas</taxon>
    </lineage>
</organism>
<dbReference type="Pfam" id="PF13511">
    <property type="entry name" value="DUF4124"/>
    <property type="match status" value="1"/>
</dbReference>
<feature type="signal peptide" evidence="2">
    <location>
        <begin position="1"/>
        <end position="23"/>
    </location>
</feature>
<evidence type="ECO:0000313" key="4">
    <source>
        <dbReference type="EMBL" id="TWH03605.1"/>
    </source>
</evidence>
<evidence type="ECO:0000313" key="5">
    <source>
        <dbReference type="Proteomes" id="UP000321583"/>
    </source>
</evidence>
<keyword evidence="5" id="KW-1185">Reference proteome</keyword>
<dbReference type="Proteomes" id="UP000321583">
    <property type="component" value="Unassembled WGS sequence"/>
</dbReference>
<name>A0A562D1N9_9GAMM</name>
<dbReference type="AlphaFoldDB" id="A0A562D1N9"/>
<evidence type="ECO:0000259" key="3">
    <source>
        <dbReference type="Pfam" id="PF13511"/>
    </source>
</evidence>
<feature type="chain" id="PRO_5022070886" evidence="2">
    <location>
        <begin position="24"/>
        <end position="126"/>
    </location>
</feature>
<protein>
    <submittedName>
        <fullName evidence="4">Uncharacterized protein DUF4124</fullName>
    </submittedName>
</protein>
<feature type="domain" description="DUF4124" evidence="3">
    <location>
        <begin position="13"/>
        <end position="59"/>
    </location>
</feature>
<sequence>MRLPSRTCLLLAAAACASGPALAGNIYKWKDANGVTHSSDQPPSGQHYEVRRVAGSGYAVESEPAGEAPESATCTQARRNLAAFDDPRPVQLDSDGDGKPDRTLTDEERQSHRAVAEAAVKANCPA</sequence>
<dbReference type="RefSeq" id="WP_019399554.1">
    <property type="nucleotide sequence ID" value="NZ_VLJS01000113.1"/>
</dbReference>
<comment type="caution">
    <text evidence="4">The sequence shown here is derived from an EMBL/GenBank/DDBJ whole genome shotgun (WGS) entry which is preliminary data.</text>
</comment>
<dbReference type="InterPro" id="IPR025392">
    <property type="entry name" value="DUF4124"/>
</dbReference>
<proteinExistence type="predicted"/>
<gene>
    <name evidence="4" type="ORF">L613_000800000340</name>
</gene>
<feature type="compositionally biased region" description="Basic and acidic residues" evidence="1">
    <location>
        <begin position="96"/>
        <end position="115"/>
    </location>
</feature>
<accession>A0A562D1N9</accession>
<reference evidence="4 5" key="1">
    <citation type="submission" date="2019-07" db="EMBL/GenBank/DDBJ databases">
        <title>Genome sequencing of lignin-degrading bacterial isolates.</title>
        <authorList>
            <person name="Gladden J."/>
        </authorList>
    </citation>
    <scope>NUCLEOTIDE SEQUENCE [LARGE SCALE GENOMIC DNA]</scope>
    <source>
        <strain evidence="4 5">J19</strain>
    </source>
</reference>
<dbReference type="EMBL" id="VLJS01000113">
    <property type="protein sequence ID" value="TWH03605.1"/>
    <property type="molecule type" value="Genomic_DNA"/>
</dbReference>
<feature type="region of interest" description="Disordered" evidence="1">
    <location>
        <begin position="82"/>
        <end position="126"/>
    </location>
</feature>
<dbReference type="OrthoDB" id="7068596at2"/>
<keyword evidence="2" id="KW-0732">Signal</keyword>
<evidence type="ECO:0000256" key="2">
    <source>
        <dbReference type="SAM" id="SignalP"/>
    </source>
</evidence>